<reference evidence="2 3" key="1">
    <citation type="submission" date="2015-03" db="EMBL/GenBank/DDBJ databases">
        <title>Draft genome sequence of Elstera litoralis.</title>
        <authorList>
            <person name="Rahalkar M.C."/>
            <person name="Dhakephalkar P.K."/>
            <person name="Pore S.D."/>
            <person name="Arora P."/>
            <person name="Kapse N.G."/>
            <person name="Pandit P.S."/>
        </authorList>
    </citation>
    <scope>NUCLEOTIDE SEQUENCE [LARGE SCALE GENOMIC DNA]</scope>
    <source>
        <strain evidence="2 3">Dia-1</strain>
    </source>
</reference>
<dbReference type="AlphaFoldDB" id="A0A0F3IRG8"/>
<proteinExistence type="predicted"/>
<dbReference type="EMBL" id="LAJY01000298">
    <property type="protein sequence ID" value="KJV09350.1"/>
    <property type="molecule type" value="Genomic_DNA"/>
</dbReference>
<evidence type="ECO:0000313" key="3">
    <source>
        <dbReference type="Proteomes" id="UP000033774"/>
    </source>
</evidence>
<evidence type="ECO:0000256" key="1">
    <source>
        <dbReference type="SAM" id="Phobius"/>
    </source>
</evidence>
<name>A0A0F3IRG8_9PROT</name>
<keyword evidence="1" id="KW-1133">Transmembrane helix</keyword>
<feature type="transmembrane region" description="Helical" evidence="1">
    <location>
        <begin position="90"/>
        <end position="107"/>
    </location>
</feature>
<protein>
    <submittedName>
        <fullName evidence="2">Uncharacterized protein</fullName>
    </submittedName>
</protein>
<keyword evidence="1" id="KW-0812">Transmembrane</keyword>
<accession>A0A0F3IRG8</accession>
<feature type="transmembrane region" description="Helical" evidence="1">
    <location>
        <begin position="7"/>
        <end position="26"/>
    </location>
</feature>
<organism evidence="2 3">
    <name type="scientific">Elstera litoralis</name>
    <dbReference type="NCBI Taxonomy" id="552518"/>
    <lineage>
        <taxon>Bacteria</taxon>
        <taxon>Pseudomonadati</taxon>
        <taxon>Pseudomonadota</taxon>
        <taxon>Alphaproteobacteria</taxon>
        <taxon>Rhodospirillales</taxon>
        <taxon>Rhodospirillaceae</taxon>
        <taxon>Elstera</taxon>
    </lineage>
</organism>
<comment type="caution">
    <text evidence="2">The sequence shown here is derived from an EMBL/GenBank/DDBJ whole genome shotgun (WGS) entry which is preliminary data.</text>
</comment>
<keyword evidence="3" id="KW-1185">Reference proteome</keyword>
<evidence type="ECO:0000313" key="2">
    <source>
        <dbReference type="EMBL" id="KJV09350.1"/>
    </source>
</evidence>
<sequence>MWIRRPHILAHLYTASAVCFLFGLLLETPWPARIAALAVFLLALRQVGDELPGHYVISKEHRINLFPQNPIEQRLHDEVRDKFEAGNRKIFAAILWGLTLEIAGSLIRD</sequence>
<dbReference type="Proteomes" id="UP000033774">
    <property type="component" value="Unassembled WGS sequence"/>
</dbReference>
<gene>
    <name evidence="2" type="ORF">VZ95_12040</name>
</gene>
<keyword evidence="1" id="KW-0472">Membrane</keyword>